<keyword evidence="1" id="KW-0812">Transmembrane</keyword>
<name>A0A7X0IZV2_9SPHI</name>
<feature type="transmembrane region" description="Helical" evidence="1">
    <location>
        <begin position="113"/>
        <end position="132"/>
    </location>
</feature>
<evidence type="ECO:0000313" key="2">
    <source>
        <dbReference type="EMBL" id="MBB6498330.1"/>
    </source>
</evidence>
<feature type="transmembrane region" description="Helical" evidence="1">
    <location>
        <begin position="329"/>
        <end position="349"/>
    </location>
</feature>
<feature type="transmembrane region" description="Helical" evidence="1">
    <location>
        <begin position="298"/>
        <end position="317"/>
    </location>
</feature>
<gene>
    <name evidence="2" type="ORF">HDF25_000454</name>
</gene>
<dbReference type="EMBL" id="JACHCC010000001">
    <property type="protein sequence ID" value="MBB6498330.1"/>
    <property type="molecule type" value="Genomic_DNA"/>
</dbReference>
<dbReference type="Proteomes" id="UP000521017">
    <property type="component" value="Unassembled WGS sequence"/>
</dbReference>
<keyword evidence="1" id="KW-1133">Transmembrane helix</keyword>
<feature type="transmembrane region" description="Helical" evidence="1">
    <location>
        <begin position="144"/>
        <end position="164"/>
    </location>
</feature>
<keyword evidence="1" id="KW-0472">Membrane</keyword>
<feature type="transmembrane region" description="Helical" evidence="1">
    <location>
        <begin position="224"/>
        <end position="243"/>
    </location>
</feature>
<feature type="transmembrane region" description="Helical" evidence="1">
    <location>
        <begin position="269"/>
        <end position="291"/>
    </location>
</feature>
<feature type="transmembrane region" description="Helical" evidence="1">
    <location>
        <begin position="361"/>
        <end position="384"/>
    </location>
</feature>
<dbReference type="Pfam" id="PF18943">
    <property type="entry name" value="DUF5690"/>
    <property type="match status" value="1"/>
</dbReference>
<feature type="transmembrane region" description="Helical" evidence="1">
    <location>
        <begin position="12"/>
        <end position="38"/>
    </location>
</feature>
<feature type="transmembrane region" description="Helical" evidence="1">
    <location>
        <begin position="58"/>
        <end position="77"/>
    </location>
</feature>
<evidence type="ECO:0000313" key="3">
    <source>
        <dbReference type="Proteomes" id="UP000521017"/>
    </source>
</evidence>
<dbReference type="InterPro" id="IPR043745">
    <property type="entry name" value="DUF5690"/>
</dbReference>
<feature type="transmembrane region" description="Helical" evidence="1">
    <location>
        <begin position="396"/>
        <end position="419"/>
    </location>
</feature>
<dbReference type="AlphaFoldDB" id="A0A7X0IZV2"/>
<evidence type="ECO:0000256" key="1">
    <source>
        <dbReference type="SAM" id="Phobius"/>
    </source>
</evidence>
<feature type="transmembrane region" description="Helical" evidence="1">
    <location>
        <begin position="89"/>
        <end position="107"/>
    </location>
</feature>
<proteinExistence type="predicted"/>
<reference evidence="2 3" key="1">
    <citation type="submission" date="2020-08" db="EMBL/GenBank/DDBJ databases">
        <title>Genomic Encyclopedia of Type Strains, Phase IV (KMG-V): Genome sequencing to study the core and pangenomes of soil and plant-associated prokaryotes.</title>
        <authorList>
            <person name="Whitman W."/>
        </authorList>
    </citation>
    <scope>NUCLEOTIDE SEQUENCE [LARGE SCALE GENOMIC DNA]</scope>
    <source>
        <strain evidence="2 3">M2T3</strain>
    </source>
</reference>
<sequence length="440" mass="49360">MQKITTGLKARLIQLPPVYTAILCSVAAFSIYVCTYAFRKGFTAGTYEGEKLLGIDFKVWLVLAQVAGYALSKFIGVKFIAEVKPNGRARAILGLIGIAWLSLLGFALIPAPYNIACFFINGIPLGLIWGLIFSYIEGRKSAEFIGAVVCTSFIFSSGIIKTIGRLMMTHFGVTELWVPFIVGLLFVIPLVFFVYLLAQVPPPSAEDVKHRTQRLPMTGKERKAFVRFFFTGLVLNIIIYVFLTAMRDFRDYFEVEIWTDFGYRDNLNIYSQIDIPIAIIVLILMSLILLVRNNFLALKLAHVSIILGFVLIGLGAWTFQHGMIGPKAFMYAITLGLYLSYVPYSILFFERLIATFKYKSNVGFMIYLADSAGYLGSVGVLLFRQLGPANLSWGNFFIHGSFIVSVVGIIGISLSYVYFYKKKQSVYGWSPRKLIIRSEI</sequence>
<protein>
    <submittedName>
        <fullName evidence="2">MFS family permease</fullName>
    </submittedName>
</protein>
<accession>A0A7X0IZV2</accession>
<feature type="transmembrane region" description="Helical" evidence="1">
    <location>
        <begin position="176"/>
        <end position="198"/>
    </location>
</feature>
<comment type="caution">
    <text evidence="2">The sequence shown here is derived from an EMBL/GenBank/DDBJ whole genome shotgun (WGS) entry which is preliminary data.</text>
</comment>
<organism evidence="2 3">
    <name type="scientific">Pedobacter cryoconitis</name>
    <dbReference type="NCBI Taxonomy" id="188932"/>
    <lineage>
        <taxon>Bacteria</taxon>
        <taxon>Pseudomonadati</taxon>
        <taxon>Bacteroidota</taxon>
        <taxon>Sphingobacteriia</taxon>
        <taxon>Sphingobacteriales</taxon>
        <taxon>Sphingobacteriaceae</taxon>
        <taxon>Pedobacter</taxon>
    </lineage>
</organism>
<dbReference type="RefSeq" id="WP_184622322.1">
    <property type="nucleotide sequence ID" value="NZ_JACHCC010000001.1"/>
</dbReference>